<dbReference type="AlphaFoldDB" id="A0A1E4SBN9"/>
<accession>A0A1E4SBN9</accession>
<evidence type="ECO:0000313" key="2">
    <source>
        <dbReference type="Proteomes" id="UP000094285"/>
    </source>
</evidence>
<proteinExistence type="predicted"/>
<organism evidence="1 2">
    <name type="scientific">Suhomyces tanzawaensis NRRL Y-17324</name>
    <dbReference type="NCBI Taxonomy" id="984487"/>
    <lineage>
        <taxon>Eukaryota</taxon>
        <taxon>Fungi</taxon>
        <taxon>Dikarya</taxon>
        <taxon>Ascomycota</taxon>
        <taxon>Saccharomycotina</taxon>
        <taxon>Pichiomycetes</taxon>
        <taxon>Debaryomycetaceae</taxon>
        <taxon>Suhomyces</taxon>
    </lineage>
</organism>
<dbReference type="RefSeq" id="XP_020062033.1">
    <property type="nucleotide sequence ID" value="XM_020208526.1"/>
</dbReference>
<dbReference type="EMBL" id="KV453917">
    <property type="protein sequence ID" value="ODV76911.1"/>
    <property type="molecule type" value="Genomic_DNA"/>
</dbReference>
<gene>
    <name evidence="1" type="ORF">CANTADRAFT_337297</name>
</gene>
<dbReference type="Proteomes" id="UP000094285">
    <property type="component" value="Unassembled WGS sequence"/>
</dbReference>
<reference evidence="2" key="1">
    <citation type="submission" date="2016-05" db="EMBL/GenBank/DDBJ databases">
        <title>Comparative genomics of biotechnologically important yeasts.</title>
        <authorList>
            <consortium name="DOE Joint Genome Institute"/>
            <person name="Riley R."/>
            <person name="Haridas S."/>
            <person name="Wolfe K.H."/>
            <person name="Lopes M.R."/>
            <person name="Hittinger C.T."/>
            <person name="Goker M."/>
            <person name="Salamov A."/>
            <person name="Wisecaver J."/>
            <person name="Long T.M."/>
            <person name="Aerts A.L."/>
            <person name="Barry K."/>
            <person name="Choi C."/>
            <person name="Clum A."/>
            <person name="Coughlan A.Y."/>
            <person name="Deshpande S."/>
            <person name="Douglass A.P."/>
            <person name="Hanson S.J."/>
            <person name="Klenk H.-P."/>
            <person name="Labutti K."/>
            <person name="Lapidus A."/>
            <person name="Lindquist E."/>
            <person name="Lipzen A."/>
            <person name="Meier-Kolthoff J.P."/>
            <person name="Ohm R.A."/>
            <person name="Otillar R.P."/>
            <person name="Pangilinan J."/>
            <person name="Peng Y."/>
            <person name="Rokas A."/>
            <person name="Rosa C.A."/>
            <person name="Scheuner C."/>
            <person name="Sibirny A.A."/>
            <person name="Slot J.C."/>
            <person name="Stielow J.B."/>
            <person name="Sun H."/>
            <person name="Kurtzman C.P."/>
            <person name="Blackwell M."/>
            <person name="Grigoriev I.V."/>
            <person name="Jeffries T.W."/>
        </authorList>
    </citation>
    <scope>NUCLEOTIDE SEQUENCE [LARGE SCALE GENOMIC DNA]</scope>
    <source>
        <strain evidence="2">NRRL Y-17324</strain>
    </source>
</reference>
<protein>
    <submittedName>
        <fullName evidence="1">Uncharacterized protein</fullName>
    </submittedName>
</protein>
<keyword evidence="2" id="KW-1185">Reference proteome</keyword>
<name>A0A1E4SBN9_9ASCO</name>
<evidence type="ECO:0000313" key="1">
    <source>
        <dbReference type="EMBL" id="ODV76911.1"/>
    </source>
</evidence>
<sequence>MVLPYLAIRMTNVSGTDGNGARQSQTHTLQTTDHWDAERPGRVTDIKDYHWIGYAGHDTGWTRHNATNWPWLHYGCCCLCAKQAVSAAAAEFALWQPVARDRLLTSDHIPRTPPLS</sequence>
<dbReference type="GeneID" id="30982663"/>